<accession>A0AAE4C6E2</accession>
<keyword evidence="3" id="KW-1185">Reference proteome</keyword>
<dbReference type="GO" id="GO:0004497">
    <property type="term" value="F:monooxygenase activity"/>
    <property type="evidence" value="ECO:0007669"/>
    <property type="project" value="UniProtKB-KW"/>
</dbReference>
<keyword evidence="2" id="KW-0560">Oxidoreductase</keyword>
<dbReference type="SUPFAM" id="SSF54909">
    <property type="entry name" value="Dimeric alpha+beta barrel"/>
    <property type="match status" value="1"/>
</dbReference>
<gene>
    <name evidence="2" type="ORF">J2S35_000997</name>
</gene>
<keyword evidence="2" id="KW-0503">Monooxygenase</keyword>
<dbReference type="InterPro" id="IPR011008">
    <property type="entry name" value="Dimeric_a/b-barrel"/>
</dbReference>
<dbReference type="PANTHER" id="PTHR34474">
    <property type="entry name" value="SIGNAL TRANSDUCTION PROTEIN TRAP"/>
    <property type="match status" value="1"/>
</dbReference>
<protein>
    <submittedName>
        <fullName evidence="2">Heme-degrading monooxygenase HmoA</fullName>
    </submittedName>
</protein>
<dbReference type="AlphaFoldDB" id="A0AAE4C6E2"/>
<evidence type="ECO:0000259" key="1">
    <source>
        <dbReference type="PROSITE" id="PS51725"/>
    </source>
</evidence>
<dbReference type="Gene3D" id="3.30.70.100">
    <property type="match status" value="1"/>
</dbReference>
<dbReference type="Proteomes" id="UP001247307">
    <property type="component" value="Unassembled WGS sequence"/>
</dbReference>
<evidence type="ECO:0000313" key="2">
    <source>
        <dbReference type="EMBL" id="MDR6892057.1"/>
    </source>
</evidence>
<organism evidence="2 3">
    <name type="scientific">Falsarthrobacter nasiphocae</name>
    <dbReference type="NCBI Taxonomy" id="189863"/>
    <lineage>
        <taxon>Bacteria</taxon>
        <taxon>Bacillati</taxon>
        <taxon>Actinomycetota</taxon>
        <taxon>Actinomycetes</taxon>
        <taxon>Micrococcales</taxon>
        <taxon>Micrococcaceae</taxon>
        <taxon>Falsarthrobacter</taxon>
    </lineage>
</organism>
<dbReference type="RefSeq" id="WP_309850543.1">
    <property type="nucleotide sequence ID" value="NZ_BAAAIU010000005.1"/>
</dbReference>
<comment type="caution">
    <text evidence="2">The sequence shown here is derived from an EMBL/GenBank/DDBJ whole genome shotgun (WGS) entry which is preliminary data.</text>
</comment>
<feature type="domain" description="ABM" evidence="1">
    <location>
        <begin position="2"/>
        <end position="91"/>
    </location>
</feature>
<sequence length="98" mass="11029">MIVESALLPVIPGREEEFEEALATAKDFISASPGFLSLQVSRGVESPSTYLLVVTWETLEAHTEGFRGSELFEQWRAALHHFYEPKPVVEHYRPVVTA</sequence>
<evidence type="ECO:0000313" key="3">
    <source>
        <dbReference type="Proteomes" id="UP001247307"/>
    </source>
</evidence>
<name>A0AAE4C6E2_9MICC</name>
<dbReference type="EMBL" id="JAVDUI010000001">
    <property type="protein sequence ID" value="MDR6892057.1"/>
    <property type="molecule type" value="Genomic_DNA"/>
</dbReference>
<dbReference type="Pfam" id="PF03992">
    <property type="entry name" value="ABM"/>
    <property type="match status" value="1"/>
</dbReference>
<dbReference type="PROSITE" id="PS51725">
    <property type="entry name" value="ABM"/>
    <property type="match status" value="1"/>
</dbReference>
<dbReference type="PANTHER" id="PTHR34474:SF2">
    <property type="entry name" value="SIGNAL TRANSDUCTION PROTEIN TRAP"/>
    <property type="match status" value="1"/>
</dbReference>
<dbReference type="InterPro" id="IPR007138">
    <property type="entry name" value="ABM_dom"/>
</dbReference>
<proteinExistence type="predicted"/>
<dbReference type="InterPro" id="IPR050404">
    <property type="entry name" value="Heme-degrading_MO"/>
</dbReference>
<reference evidence="2" key="1">
    <citation type="submission" date="2023-07" db="EMBL/GenBank/DDBJ databases">
        <title>Sequencing the genomes of 1000 actinobacteria strains.</title>
        <authorList>
            <person name="Klenk H.-P."/>
        </authorList>
    </citation>
    <scope>NUCLEOTIDE SEQUENCE</scope>
    <source>
        <strain evidence="2">DSM 13988</strain>
    </source>
</reference>